<dbReference type="InterPro" id="IPR025711">
    <property type="entry name" value="PepSY"/>
</dbReference>
<dbReference type="EMBL" id="JQ815894">
    <property type="protein sequence ID" value="AGE14057.1"/>
    <property type="molecule type" value="Genomic_DNA"/>
</dbReference>
<evidence type="ECO:0000259" key="1">
    <source>
        <dbReference type="Pfam" id="PF03413"/>
    </source>
</evidence>
<accession>M1GL91</accession>
<evidence type="ECO:0000313" key="2">
    <source>
        <dbReference type="EMBL" id="AGE14057.1"/>
    </source>
</evidence>
<feature type="domain" description="PepSY" evidence="1">
    <location>
        <begin position="43"/>
        <end position="100"/>
    </location>
</feature>
<sequence length="114" mass="12052">MIIQKESTVKKGISLAILALSTATAAHARPMVLDGLEYLPEAKISVAQAQSIAKKAFPGVIVEQALEKKPGGSGLRYSFDVESHHITHEIAIDAKTGAVLQNVRETASDDDGGE</sequence>
<protein>
    <submittedName>
        <fullName evidence="2">Propeptide PepSY amd peptidase M4</fullName>
    </submittedName>
</protein>
<name>M1GL91_9ZZZZ</name>
<dbReference type="AlphaFoldDB" id="M1GL91"/>
<organism evidence="2">
    <name type="scientific">uncultured prokaryote</name>
    <dbReference type="NCBI Taxonomy" id="198431"/>
    <lineage>
        <taxon>unclassified sequences</taxon>
        <taxon>environmental samples</taxon>
    </lineage>
</organism>
<reference evidence="2" key="1">
    <citation type="journal article" date="2013" name="Appl. Environ. Microbiol.">
        <title>RubisCO Gene Clusters Found in a Metagenome Microarray from Acid Mine Drainage.</title>
        <authorList>
            <person name="Guo X."/>
            <person name="Yin H."/>
            <person name="Cong J."/>
            <person name="Dai Z."/>
            <person name="Liang Y."/>
            <person name="Liu X."/>
        </authorList>
    </citation>
    <scope>NUCLEOTIDE SEQUENCE</scope>
</reference>
<proteinExistence type="predicted"/>
<dbReference type="Pfam" id="PF03413">
    <property type="entry name" value="PepSY"/>
    <property type="match status" value="1"/>
</dbReference>
<dbReference type="Gene3D" id="3.10.450.40">
    <property type="match status" value="1"/>
</dbReference>